<feature type="compositionally biased region" description="Basic and acidic residues" evidence="4">
    <location>
        <begin position="112"/>
        <end position="123"/>
    </location>
</feature>
<sequence>MGNNASSQVDEAGGNDSRASSPLPGQDGDDGYDGLPRLDSSPAREFNVNFSQPVDGLPTFSPAVQQPEKKHKKSRKSHSRASSNATRYDHHDAEPENNDAASDDLEAIARNLKSEPESPETIRGKKKKRRKSKTQIYERTEDLHNPVPGYPEVGDDLPVVPEVSEVLEALEVPQAPEVPSATDEAVGMPAELHDDAPAPSSEPPSSRKKKKKKKAKTDKGNGPRLDLNEDPIAGSDDEVVIPSSEQPSRSRKLYHDEDGSSRKFRKRILIPTVSADVIESTQDNAISQPPHSASIAAAPLINDFLRRSREPEQYGMGEDNISPSVTRQERRTRLAPSRSASASPAEVPTAEEASAPLSRPMSESQTKNGESGLLPSAADEDPMDVDAFDPRLRPSVDAPASDDERAPSSDYSGDLPGYHDQDQAMEDDAQLTRMSQPEPDGVGFRQSLEDDGPIAMASTQPQPATDDKHGRSDHSSAAGSEQQERVLPETNGEVHDTRGHPAANGRKASGTSQRRSAQARAAAKESRMALQYMLDGSRDAPGADASDAAPESEAKRSAETGRGAGSSRPSGSNLLAVEPSLDHSNNQVDGLTMSHPDVSQSTDNPTAQSESRPATAQLPATQTPRVDRSSARSTPRGARTYGRQPKPSFFERDAEDTAQAFAELPSNEVAATPQPAKPKTKRRLPIDIPDEESGPPPKRQRSSLLDSPKAAKASKGSTETAAAKNTPGRKKAPETAVKNSTGYLTGALTKTEVAQVEGAVEAFRADYGMEKHEVNAMIQQNPKDANLKDNSRHEELWSRIVEACPTRPRQKLLNWCRQKFHNFVARATWTPEQDAELRQMVQQHGTKWSVIGQLINRHQKDVRDRWRNYLVAGDNQRKAAWSEQEEKDFLEIVAEVLCIFQKERERDPDGDMFKTGKTNEELVDWNVVAERMKFTRSRLQCQEKWRRMREANKINSTLLAGQLEPDQRWRLRRARHEIASMSHADMYHIVLAIPAVDGGAKEDILINWKAILESQRKKYHRYTGMLLWSRLRQLVPDQENKNVQECAKELITMYQTDGGTFAIPGDEAFDKAQEEALLADIPPPRKRGPGKPKPGKGKEREGRASSEKRVVSEAFVHDSDSGEGEDANDADSSRANYNETSPAPPSGERRQNEEPRNDDAASIDLANDAGHDGRGASIDLAFDPANGGEQEHLDNVDPALEELNASPKPRKKSKSKSKAQDEKGHSSAKKHKKRYSGDMTVDLSPKKRNSGDMMLDSRQQGTPSGSANASGSRKRARADDAGTPNGSADPARKSKKAKRALQAAQLEQQAAAAEGAASSDDDMEDIPARLPKMGERQ</sequence>
<feature type="compositionally biased region" description="Polar residues" evidence="4">
    <location>
        <begin position="597"/>
        <end position="624"/>
    </location>
</feature>
<feature type="compositionally biased region" description="Low complexity" evidence="4">
    <location>
        <begin position="1300"/>
        <end position="1318"/>
    </location>
</feature>
<dbReference type="PROSITE" id="PS51294">
    <property type="entry name" value="HTH_MYB"/>
    <property type="match status" value="1"/>
</dbReference>
<evidence type="ECO:0000256" key="1">
    <source>
        <dbReference type="ARBA" id="ARBA00004123"/>
    </source>
</evidence>
<dbReference type="Gene3D" id="1.10.10.60">
    <property type="entry name" value="Homeodomain-like"/>
    <property type="match status" value="2"/>
</dbReference>
<dbReference type="PROSITE" id="PS50090">
    <property type="entry name" value="MYB_LIKE"/>
    <property type="match status" value="2"/>
</dbReference>
<feature type="region of interest" description="Disordered" evidence="4">
    <location>
        <begin position="1077"/>
        <end position="1337"/>
    </location>
</feature>
<protein>
    <recommendedName>
        <fullName evidence="9">Myb-like DNA-binding domain-containing protein</fullName>
    </recommendedName>
</protein>
<evidence type="ECO:0000256" key="2">
    <source>
        <dbReference type="ARBA" id="ARBA00023125"/>
    </source>
</evidence>
<feature type="compositionally biased region" description="Acidic residues" evidence="4">
    <location>
        <begin position="95"/>
        <end position="106"/>
    </location>
</feature>
<feature type="compositionally biased region" description="Basic and acidic residues" evidence="4">
    <location>
        <begin position="1147"/>
        <end position="1159"/>
    </location>
</feature>
<dbReference type="InterPro" id="IPR017930">
    <property type="entry name" value="Myb_dom"/>
</dbReference>
<comment type="subcellular location">
    <subcellularLocation>
        <location evidence="1">Nucleus</location>
    </subcellularLocation>
</comment>
<feature type="compositionally biased region" description="Basic and acidic residues" evidence="4">
    <location>
        <begin position="465"/>
        <end position="474"/>
    </location>
</feature>
<comment type="caution">
    <text evidence="7">The sequence shown here is derived from an EMBL/GenBank/DDBJ whole genome shotgun (WGS) entry which is preliminary data.</text>
</comment>
<dbReference type="CDD" id="cd00167">
    <property type="entry name" value="SANT"/>
    <property type="match status" value="1"/>
</dbReference>
<feature type="compositionally biased region" description="Basic residues" evidence="4">
    <location>
        <begin position="1084"/>
        <end position="1095"/>
    </location>
</feature>
<dbReference type="GO" id="GO:0005634">
    <property type="term" value="C:nucleus"/>
    <property type="evidence" value="ECO:0007669"/>
    <property type="project" value="UniProtKB-SubCell"/>
</dbReference>
<reference evidence="7" key="1">
    <citation type="submission" date="2022-07" db="EMBL/GenBank/DDBJ databases">
        <title>Fungi with potential for degradation of polypropylene.</title>
        <authorList>
            <person name="Gostincar C."/>
        </authorList>
    </citation>
    <scope>NUCLEOTIDE SEQUENCE</scope>
    <source>
        <strain evidence="7">EXF-13287</strain>
    </source>
</reference>
<dbReference type="GO" id="GO:0003700">
    <property type="term" value="F:DNA-binding transcription factor activity"/>
    <property type="evidence" value="ECO:0007669"/>
    <property type="project" value="TreeGrafter"/>
</dbReference>
<feature type="domain" description="HTH myb-type" evidence="6">
    <location>
        <begin position="821"/>
        <end position="874"/>
    </location>
</feature>
<keyword evidence="2" id="KW-0238">DNA-binding</keyword>
<evidence type="ECO:0000313" key="7">
    <source>
        <dbReference type="EMBL" id="KAJ9149176.1"/>
    </source>
</evidence>
<keyword evidence="8" id="KW-1185">Reference proteome</keyword>
<name>A0AA38VS76_9PEZI</name>
<dbReference type="Pfam" id="PF13921">
    <property type="entry name" value="Myb_DNA-bind_6"/>
    <property type="match status" value="1"/>
</dbReference>
<dbReference type="PANTHER" id="PTHR46380">
    <property type="entry name" value="CYCLIN-D-BINDING MYB-LIKE TRANSCRIPTION FACTOR 1"/>
    <property type="match status" value="1"/>
</dbReference>
<dbReference type="GO" id="GO:0000976">
    <property type="term" value="F:transcription cis-regulatory region binding"/>
    <property type="evidence" value="ECO:0007669"/>
    <property type="project" value="TreeGrafter"/>
</dbReference>
<dbReference type="InterPro" id="IPR051651">
    <property type="entry name" value="DMTF1_DNA-bind_reg"/>
</dbReference>
<feature type="compositionally biased region" description="Basic residues" evidence="4">
    <location>
        <begin position="124"/>
        <end position="133"/>
    </location>
</feature>
<keyword evidence="3" id="KW-0539">Nucleus</keyword>
<accession>A0AA38VS76</accession>
<proteinExistence type="predicted"/>
<feature type="region of interest" description="Disordered" evidence="4">
    <location>
        <begin position="1"/>
        <end position="266"/>
    </location>
</feature>
<feature type="compositionally biased region" description="Basic and acidic residues" evidence="4">
    <location>
        <begin position="482"/>
        <end position="499"/>
    </location>
</feature>
<dbReference type="InterPro" id="IPR001005">
    <property type="entry name" value="SANT/Myb"/>
</dbReference>
<feature type="compositionally biased region" description="Basic residues" evidence="4">
    <location>
        <begin position="69"/>
        <end position="79"/>
    </location>
</feature>
<feature type="compositionally biased region" description="Basic residues" evidence="4">
    <location>
        <begin position="206"/>
        <end position="216"/>
    </location>
</feature>
<dbReference type="EMBL" id="JANBVN010000082">
    <property type="protein sequence ID" value="KAJ9149176.1"/>
    <property type="molecule type" value="Genomic_DNA"/>
</dbReference>
<organism evidence="7 8">
    <name type="scientific">Coniochaeta hoffmannii</name>
    <dbReference type="NCBI Taxonomy" id="91930"/>
    <lineage>
        <taxon>Eukaryota</taxon>
        <taxon>Fungi</taxon>
        <taxon>Dikarya</taxon>
        <taxon>Ascomycota</taxon>
        <taxon>Pezizomycotina</taxon>
        <taxon>Sordariomycetes</taxon>
        <taxon>Sordariomycetidae</taxon>
        <taxon>Coniochaetales</taxon>
        <taxon>Coniochaetaceae</taxon>
        <taxon>Coniochaeta</taxon>
    </lineage>
</organism>
<evidence type="ECO:0000313" key="8">
    <source>
        <dbReference type="Proteomes" id="UP001174691"/>
    </source>
</evidence>
<dbReference type="SMART" id="SM00717">
    <property type="entry name" value="SANT"/>
    <property type="match status" value="2"/>
</dbReference>
<evidence type="ECO:0000259" key="5">
    <source>
        <dbReference type="PROSITE" id="PS50090"/>
    </source>
</evidence>
<feature type="region of interest" description="Disordered" evidence="4">
    <location>
        <begin position="304"/>
        <end position="737"/>
    </location>
</feature>
<evidence type="ECO:0000256" key="4">
    <source>
        <dbReference type="SAM" id="MobiDB-lite"/>
    </source>
</evidence>
<feature type="compositionally biased region" description="Basic residues" evidence="4">
    <location>
        <begin position="1208"/>
        <end position="1217"/>
    </location>
</feature>
<dbReference type="InterPro" id="IPR009057">
    <property type="entry name" value="Homeodomain-like_sf"/>
</dbReference>
<feature type="compositionally biased region" description="Basic and acidic residues" evidence="4">
    <location>
        <begin position="1096"/>
        <end position="1120"/>
    </location>
</feature>
<dbReference type="PANTHER" id="PTHR46380:SF2">
    <property type="entry name" value="CYCLIN-D-BINDING MYB-LIKE TRANSCRIPTION FACTOR 1"/>
    <property type="match status" value="1"/>
</dbReference>
<feature type="compositionally biased region" description="Low complexity" evidence="4">
    <location>
        <begin position="539"/>
        <end position="551"/>
    </location>
</feature>
<feature type="compositionally biased region" description="Low complexity" evidence="4">
    <location>
        <begin position="334"/>
        <end position="345"/>
    </location>
</feature>
<evidence type="ECO:0008006" key="9">
    <source>
        <dbReference type="Google" id="ProtNLM"/>
    </source>
</evidence>
<dbReference type="Proteomes" id="UP001174691">
    <property type="component" value="Unassembled WGS sequence"/>
</dbReference>
<evidence type="ECO:0000259" key="6">
    <source>
        <dbReference type="PROSITE" id="PS51294"/>
    </source>
</evidence>
<feature type="compositionally biased region" description="Low complexity" evidence="4">
    <location>
        <begin position="508"/>
        <end position="521"/>
    </location>
</feature>
<gene>
    <name evidence="7" type="ORF">NKR19_g5775</name>
</gene>
<evidence type="ECO:0000256" key="3">
    <source>
        <dbReference type="ARBA" id="ARBA00023242"/>
    </source>
</evidence>
<feature type="compositionally biased region" description="Low complexity" evidence="4">
    <location>
        <begin position="157"/>
        <end position="173"/>
    </location>
</feature>
<feature type="domain" description="Myb-like" evidence="5">
    <location>
        <begin position="821"/>
        <end position="870"/>
    </location>
</feature>
<feature type="compositionally biased region" description="Acidic residues" evidence="4">
    <location>
        <begin position="378"/>
        <end position="387"/>
    </location>
</feature>
<feature type="compositionally biased region" description="Polar residues" evidence="4">
    <location>
        <begin position="1257"/>
        <end position="1271"/>
    </location>
</feature>
<feature type="domain" description="Myb-like" evidence="5">
    <location>
        <begin position="873"/>
        <end position="949"/>
    </location>
</feature>
<dbReference type="SUPFAM" id="SSF46689">
    <property type="entry name" value="Homeodomain-like"/>
    <property type="match status" value="1"/>
</dbReference>